<organism evidence="2 3">
    <name type="scientific">Streptomyces fulvorobeus</name>
    <dbReference type="NCBI Taxonomy" id="284028"/>
    <lineage>
        <taxon>Bacteria</taxon>
        <taxon>Bacillati</taxon>
        <taxon>Actinomycetota</taxon>
        <taxon>Actinomycetes</taxon>
        <taxon>Kitasatosporales</taxon>
        <taxon>Streptomycetaceae</taxon>
        <taxon>Streptomyces</taxon>
    </lineage>
</organism>
<reference evidence="2 3" key="1">
    <citation type="submission" date="2020-05" db="EMBL/GenBank/DDBJ databases">
        <title>Whole genome shotgun sequence of Streptomyces fulvorobeus NBRC 15897.</title>
        <authorList>
            <person name="Komaki H."/>
            <person name="Tamura T."/>
        </authorList>
    </citation>
    <scope>NUCLEOTIDE SEQUENCE [LARGE SCALE GENOMIC DNA]</scope>
    <source>
        <strain evidence="2 3">NBRC 15897</strain>
    </source>
</reference>
<comment type="caution">
    <text evidence="2">The sequence shown here is derived from an EMBL/GenBank/DDBJ whole genome shotgun (WGS) entry which is preliminary data.</text>
</comment>
<dbReference type="InterPro" id="IPR023869">
    <property type="entry name" value="tRNA_Adeno_NH3ase_assoc_put"/>
</dbReference>
<feature type="region of interest" description="Disordered" evidence="1">
    <location>
        <begin position="234"/>
        <end position="256"/>
    </location>
</feature>
<evidence type="ECO:0000313" key="3">
    <source>
        <dbReference type="Proteomes" id="UP000498980"/>
    </source>
</evidence>
<name>A0A7J0C8W3_9ACTN</name>
<sequence length="256" mass="27766">MDRFRRTAAQQALRQLVADATAEEVSLSRCFCHDADWAGTEQPEQRLPSRRTDSPMKSGRVTVYFAALLARTEDGWEASDTELDDVETLTDLTDLARDASVDEDTVLVYIEQEDAWFGVVRVDGEEDPRIYVSDASAAARSSYGEILLTDELLGREPGAGDEIAALEELVDLDGTEDGEPEVSEDAAVGGRADPAADDDVSPLDAVPPGPLGDLALLADFGLAEKELLTLRTDALGRSRTRSARPRSWSPSVRVRG</sequence>
<feature type="compositionally biased region" description="Acidic residues" evidence="1">
    <location>
        <begin position="175"/>
        <end position="184"/>
    </location>
</feature>
<accession>A0A7J0C8W3</accession>
<proteinExistence type="predicted"/>
<dbReference type="EMBL" id="BLWC01000001">
    <property type="protein sequence ID" value="GFM98334.1"/>
    <property type="molecule type" value="Genomic_DNA"/>
</dbReference>
<feature type="region of interest" description="Disordered" evidence="1">
    <location>
        <begin position="175"/>
        <end position="208"/>
    </location>
</feature>
<gene>
    <name evidence="2" type="ORF">Sfulv_31450</name>
</gene>
<keyword evidence="3" id="KW-1185">Reference proteome</keyword>
<dbReference type="NCBIfam" id="TIGR03941">
    <property type="entry name" value="tRNA_deam_assoc"/>
    <property type="match status" value="1"/>
</dbReference>
<protein>
    <recommendedName>
        <fullName evidence="4">tRNA adenosine deaminase-associated protein</fullName>
    </recommendedName>
</protein>
<feature type="compositionally biased region" description="Low complexity" evidence="1">
    <location>
        <begin position="245"/>
        <end position="256"/>
    </location>
</feature>
<evidence type="ECO:0008006" key="4">
    <source>
        <dbReference type="Google" id="ProtNLM"/>
    </source>
</evidence>
<evidence type="ECO:0000313" key="2">
    <source>
        <dbReference type="EMBL" id="GFM98334.1"/>
    </source>
</evidence>
<dbReference type="Proteomes" id="UP000498980">
    <property type="component" value="Unassembled WGS sequence"/>
</dbReference>
<dbReference type="AlphaFoldDB" id="A0A7J0C8W3"/>
<evidence type="ECO:0000256" key="1">
    <source>
        <dbReference type="SAM" id="MobiDB-lite"/>
    </source>
</evidence>